<organism evidence="1 2">
    <name type="scientific">Streptomyces auratus AGR0001</name>
    <dbReference type="NCBI Taxonomy" id="1160718"/>
    <lineage>
        <taxon>Bacteria</taxon>
        <taxon>Bacillati</taxon>
        <taxon>Actinomycetota</taxon>
        <taxon>Actinomycetes</taxon>
        <taxon>Kitasatosporales</taxon>
        <taxon>Streptomycetaceae</taxon>
        <taxon>Streptomyces</taxon>
    </lineage>
</organism>
<dbReference type="KEGG" id="sauh:SU9_015800"/>
<accession>A0A8B1P195</accession>
<dbReference type="AlphaFoldDB" id="A0A8B1P195"/>
<proteinExistence type="predicted"/>
<evidence type="ECO:0000313" key="2">
    <source>
        <dbReference type="Proteomes" id="UP000009036"/>
    </source>
</evidence>
<gene>
    <name evidence="1" type="ORF">SU9_015800</name>
</gene>
<reference evidence="1" key="1">
    <citation type="journal article" date="2012" name="J. Bacteriol.">
        <title>Genome Sequence of Streptomyces auratus Strain AGR0001, a Phoslactomycin-Producing Actinomycete.</title>
        <authorList>
            <person name="Han X."/>
            <person name="Li M."/>
            <person name="Ding Z."/>
            <person name="Zhao J."/>
            <person name="Ji K."/>
            <person name="Wen M."/>
            <person name="Lu T."/>
        </authorList>
    </citation>
    <scope>NUCLEOTIDE SEQUENCE</scope>
    <source>
        <strain evidence="1">AGR0001</strain>
    </source>
</reference>
<dbReference type="RefSeq" id="WP_167551456.1">
    <property type="nucleotide sequence ID" value="NZ_CP072931.1"/>
</dbReference>
<keyword evidence="2" id="KW-1185">Reference proteome</keyword>
<reference evidence="1" key="2">
    <citation type="submission" date="2021-04" db="EMBL/GenBank/DDBJ databases">
        <authorList>
            <person name="Wen M.-L."/>
            <person name="Han X.-L."/>
            <person name="Xiong J."/>
        </authorList>
    </citation>
    <scope>NUCLEOTIDE SEQUENCE</scope>
    <source>
        <strain evidence="1">AGR0001</strain>
    </source>
</reference>
<dbReference type="Proteomes" id="UP000009036">
    <property type="component" value="Chromosome"/>
</dbReference>
<evidence type="ECO:0000313" key="1">
    <source>
        <dbReference type="EMBL" id="QTZ92762.1"/>
    </source>
</evidence>
<sequence>MRARDVALAEALDAPGQRAGGVTGVVQGALIECLAEDLLQAELDQAATGTG</sequence>
<name>A0A8B1P195_9ACTN</name>
<protein>
    <submittedName>
        <fullName evidence="1">Uncharacterized protein</fullName>
    </submittedName>
</protein>
<dbReference type="EMBL" id="CP072931">
    <property type="protein sequence ID" value="QTZ92762.1"/>
    <property type="molecule type" value="Genomic_DNA"/>
</dbReference>